<protein>
    <submittedName>
        <fullName evidence="2">Ribonuclease BN, tRNA processing enzyme</fullName>
    </submittedName>
</protein>
<reference evidence="2 3" key="1">
    <citation type="submission" date="2016-10" db="EMBL/GenBank/DDBJ databases">
        <authorList>
            <person name="de Groot N.N."/>
        </authorList>
    </citation>
    <scope>NUCLEOTIDE SEQUENCE [LARGE SCALE GENOMIC DNA]</scope>
    <source>
        <strain evidence="2 3">CGMCC 4.5727</strain>
    </source>
</reference>
<dbReference type="Pfam" id="PF12706">
    <property type="entry name" value="Lactamase_B_2"/>
    <property type="match status" value="1"/>
</dbReference>
<dbReference type="InterPro" id="IPR036866">
    <property type="entry name" value="RibonucZ/Hydroxyglut_hydro"/>
</dbReference>
<dbReference type="CDD" id="cd07716">
    <property type="entry name" value="RNaseZ_short-form-like_MBL-fold"/>
    <property type="match status" value="1"/>
</dbReference>
<dbReference type="Proteomes" id="UP000199155">
    <property type="component" value="Unassembled WGS sequence"/>
</dbReference>
<dbReference type="EMBL" id="FNFF01000013">
    <property type="protein sequence ID" value="SDK87049.1"/>
    <property type="molecule type" value="Genomic_DNA"/>
</dbReference>
<dbReference type="SMART" id="SM00849">
    <property type="entry name" value="Lactamase_B"/>
    <property type="match status" value="1"/>
</dbReference>
<keyword evidence="3" id="KW-1185">Reference proteome</keyword>
<dbReference type="OrthoDB" id="9800940at2"/>
<dbReference type="AlphaFoldDB" id="A0A1G9FFA8"/>
<proteinExistence type="predicted"/>
<dbReference type="Gene3D" id="3.60.15.10">
    <property type="entry name" value="Ribonuclease Z/Hydroxyacylglutathione hydrolase-like"/>
    <property type="match status" value="1"/>
</dbReference>
<dbReference type="PANTHER" id="PTHR46018:SF4">
    <property type="entry name" value="METALLO-HYDROLASE YHFI-RELATED"/>
    <property type="match status" value="1"/>
</dbReference>
<sequence length="259" mass="26372">MTFSVTPLGTAAPHPLPGRPCSGYLVRAGGATVWMDAGPGTFAELQRHVHPGELSAIWISHLHSDHWADLIAAEAGISDGGLRTGRPIPVYAPAAAPGRLAGFYGKPELGPLADVFAFHALADGATLTLGGAVLVSHAVPHGIEAYGARITYEGAVLAYTGDSGPGPELTQLAQGADLLLAEAYLDRHGPGLRLHLTPEDAGGLARAAGPRELLVSHVGPGLTPAAAASRAAAVFGGPTGFAREGVTYDVGNRQAQQPS</sequence>
<organism evidence="2 3">
    <name type="scientific">Streptomyces indicus</name>
    <dbReference type="NCBI Taxonomy" id="417292"/>
    <lineage>
        <taxon>Bacteria</taxon>
        <taxon>Bacillati</taxon>
        <taxon>Actinomycetota</taxon>
        <taxon>Actinomycetes</taxon>
        <taxon>Kitasatosporales</taxon>
        <taxon>Streptomycetaceae</taxon>
        <taxon>Streptomyces</taxon>
    </lineage>
</organism>
<feature type="domain" description="Metallo-beta-lactamase" evidence="1">
    <location>
        <begin position="20"/>
        <end position="217"/>
    </location>
</feature>
<name>A0A1G9FFA8_9ACTN</name>
<dbReference type="PANTHER" id="PTHR46018">
    <property type="entry name" value="ZINC PHOSPHODIESTERASE ELAC PROTEIN 1"/>
    <property type="match status" value="1"/>
</dbReference>
<evidence type="ECO:0000259" key="1">
    <source>
        <dbReference type="SMART" id="SM00849"/>
    </source>
</evidence>
<evidence type="ECO:0000313" key="3">
    <source>
        <dbReference type="Proteomes" id="UP000199155"/>
    </source>
</evidence>
<dbReference type="InterPro" id="IPR001279">
    <property type="entry name" value="Metallo-B-lactamas"/>
</dbReference>
<evidence type="ECO:0000313" key="2">
    <source>
        <dbReference type="EMBL" id="SDK87049.1"/>
    </source>
</evidence>
<dbReference type="RefSeq" id="WP_093614634.1">
    <property type="nucleotide sequence ID" value="NZ_FNFF01000013.1"/>
</dbReference>
<dbReference type="GO" id="GO:0042781">
    <property type="term" value="F:3'-tRNA processing endoribonuclease activity"/>
    <property type="evidence" value="ECO:0007669"/>
    <property type="project" value="TreeGrafter"/>
</dbReference>
<gene>
    <name evidence="2" type="ORF">SAMN05421806_11386</name>
</gene>
<dbReference type="STRING" id="417292.SAMN05421806_11386"/>
<accession>A0A1G9FFA8</accession>
<dbReference type="SUPFAM" id="SSF56281">
    <property type="entry name" value="Metallo-hydrolase/oxidoreductase"/>
    <property type="match status" value="1"/>
</dbReference>